<evidence type="ECO:0000313" key="2">
    <source>
        <dbReference type="Proteomes" id="UP000218702"/>
    </source>
</evidence>
<dbReference type="EMBL" id="AP018316">
    <property type="protein sequence ID" value="BAZ87838.1"/>
    <property type="molecule type" value="Genomic_DNA"/>
</dbReference>
<dbReference type="Proteomes" id="UP000218702">
    <property type="component" value="Chromosome"/>
</dbReference>
<dbReference type="OrthoDB" id="324927at2"/>
<dbReference type="AlphaFoldDB" id="A0A1Z4V8S4"/>
<dbReference type="SUPFAM" id="SSF51197">
    <property type="entry name" value="Clavaminate synthase-like"/>
    <property type="match status" value="1"/>
</dbReference>
<keyword evidence="2" id="KW-1185">Reference proteome</keyword>
<sequence>MNQPNLAYTSDNPKLDYRVIIKKILNGNFGYIFGRFYMCRKYYSQFKRIKQLFQKNKIENSLKFKTQILNCSNLEPQEIASYIKNNSYYDQLELNQQSVASIVAAAKTENLIATGNGLSFTYDEYQYQTKQDHKIAMANVDQPLKIKEIHKLRYDSQLLDISSQYLGYFPTSCDVRLWWSFANTLSPEARRSQNQTIDYHYDIHGFNFFYVSFYLTDVDIKSGAHILVKGSHVNKKMFMLLRSARLPEEVIHQNYSPTDIITIQGKAGKCFLEDASCYHKALAPIEHDRLFLQLRYF</sequence>
<dbReference type="RefSeq" id="WP_096670072.1">
    <property type="nucleotide sequence ID" value="NZ_AP018316.1"/>
</dbReference>
<protein>
    <recommendedName>
        <fullName evidence="3">Phytanoyl-CoA dioxygenase</fullName>
    </recommendedName>
</protein>
<evidence type="ECO:0008006" key="3">
    <source>
        <dbReference type="Google" id="ProtNLM"/>
    </source>
</evidence>
<accession>A0A1Z4V8S4</accession>
<reference evidence="1 2" key="1">
    <citation type="submission" date="2017-06" db="EMBL/GenBank/DDBJ databases">
        <title>Genome sequencing of cyanobaciteial culture collection at National Institute for Environmental Studies (NIES).</title>
        <authorList>
            <person name="Hirose Y."/>
            <person name="Shimura Y."/>
            <person name="Fujisawa T."/>
            <person name="Nakamura Y."/>
            <person name="Kawachi M."/>
        </authorList>
    </citation>
    <scope>NUCLEOTIDE SEQUENCE [LARGE SCALE GENOMIC DNA]</scope>
    <source>
        <strain evidence="1 2">NIES-806</strain>
    </source>
</reference>
<gene>
    <name evidence="1" type="ORF">NIES806_40700</name>
</gene>
<dbReference type="KEGG" id="dcm:NIES806_40700"/>
<proteinExistence type="predicted"/>
<evidence type="ECO:0000313" key="1">
    <source>
        <dbReference type="EMBL" id="BAZ87838.1"/>
    </source>
</evidence>
<organism evidence="1 2">
    <name type="scientific">Dolichospermum compactum NIES-806</name>
    <dbReference type="NCBI Taxonomy" id="1973481"/>
    <lineage>
        <taxon>Bacteria</taxon>
        <taxon>Bacillati</taxon>
        <taxon>Cyanobacteriota</taxon>
        <taxon>Cyanophyceae</taxon>
        <taxon>Nostocales</taxon>
        <taxon>Aphanizomenonaceae</taxon>
        <taxon>Dolichospermum</taxon>
        <taxon>Dolichospermum compactum</taxon>
    </lineage>
</organism>
<dbReference type="Gene3D" id="2.60.120.620">
    <property type="entry name" value="q2cbj1_9rhob like domain"/>
    <property type="match status" value="1"/>
</dbReference>
<name>A0A1Z4V8S4_9CYAN</name>